<dbReference type="Proteomes" id="UP000075591">
    <property type="component" value="Unassembled WGS sequence"/>
</dbReference>
<gene>
    <name evidence="2" type="ORF">AT274_06625</name>
</gene>
<dbReference type="Gene3D" id="3.90.1570.30">
    <property type="match status" value="1"/>
</dbReference>
<dbReference type="AlphaFoldDB" id="A0A150AUF6"/>
<accession>A0A150AUF6</accession>
<proteinExistence type="predicted"/>
<dbReference type="Pfam" id="PF04313">
    <property type="entry name" value="HSDR_N"/>
    <property type="match status" value="1"/>
</dbReference>
<comment type="caution">
    <text evidence="2">The sequence shown here is derived from an EMBL/GenBank/DDBJ whole genome shotgun (WGS) entry which is preliminary data.</text>
</comment>
<protein>
    <submittedName>
        <fullName evidence="2">DNA polymerase III subunit epsilon</fullName>
    </submittedName>
</protein>
<dbReference type="RefSeq" id="WP_000395714.1">
    <property type="nucleotide sequence ID" value="NZ_AP022857.1"/>
</dbReference>
<sequence>MEFRNDINKIANQVLERKEYITNEEMTKQSLIIPFLQKLGYDVFNPLEVRPEYIADFGAKKGEKVDYAVFKNGVPIILIEAKSVTENLLKHDAQLSRYFNALPDVKVGVLTNGVEYKFYTDLTNDNVMDEKPFFTFSMDNLSNVDIETIETFTKENFEAEGIVKYAEELIYMTNLNSTIKELFKNPSDDFLRFLIKDFSSTRITNNVLDRFRPIVKKAINQTLLEIISDGLTPKETKVTETVETSLVATASVEVIEDINREDKTDRISTTDDELVAFNIVKEILTENQRDISDLKYKDTISYFGIMNRVITKWFIRLFLDGEAKSLVVRLDLETTKQLCPNFVVEQAPKSQGVSRIFIDNVNDLKDLEPLVISCYDQILANV</sequence>
<evidence type="ECO:0000313" key="3">
    <source>
        <dbReference type="Proteomes" id="UP000075591"/>
    </source>
</evidence>
<dbReference type="GO" id="GO:0009035">
    <property type="term" value="F:type I site-specific deoxyribonuclease activity"/>
    <property type="evidence" value="ECO:0007669"/>
    <property type="project" value="UniProtKB-EC"/>
</dbReference>
<name>A0A150AUF6_BACCE</name>
<evidence type="ECO:0000259" key="1">
    <source>
        <dbReference type="Pfam" id="PF04313"/>
    </source>
</evidence>
<evidence type="ECO:0000313" key="2">
    <source>
        <dbReference type="EMBL" id="KXX85060.1"/>
    </source>
</evidence>
<reference evidence="2 3" key="1">
    <citation type="submission" date="2015-12" db="EMBL/GenBank/DDBJ databases">
        <title>Bacillus cereus Group isolate.</title>
        <authorList>
            <person name="Kovac J."/>
        </authorList>
    </citation>
    <scope>NUCLEOTIDE SEQUENCE [LARGE SCALE GENOMIC DNA]</scope>
    <source>
        <strain evidence="2 3">FSL W8-0275</strain>
    </source>
</reference>
<dbReference type="GO" id="GO:0009307">
    <property type="term" value="P:DNA restriction-modification system"/>
    <property type="evidence" value="ECO:0007669"/>
    <property type="project" value="UniProtKB-KW"/>
</dbReference>
<dbReference type="InterPro" id="IPR007409">
    <property type="entry name" value="Restrct_endonuc_type1_HsdR_N"/>
</dbReference>
<dbReference type="PATRIC" id="fig|1396.432.peg.57"/>
<dbReference type="EMBL" id="LOMT01000161">
    <property type="protein sequence ID" value="KXX85060.1"/>
    <property type="molecule type" value="Genomic_DNA"/>
</dbReference>
<feature type="domain" description="Restriction endonuclease type I HsdR N-terminal" evidence="1">
    <location>
        <begin position="60"/>
        <end position="126"/>
    </location>
</feature>
<organism evidence="2 3">
    <name type="scientific">Bacillus cereus</name>
    <dbReference type="NCBI Taxonomy" id="1396"/>
    <lineage>
        <taxon>Bacteria</taxon>
        <taxon>Bacillati</taxon>
        <taxon>Bacillota</taxon>
        <taxon>Bacilli</taxon>
        <taxon>Bacillales</taxon>
        <taxon>Bacillaceae</taxon>
        <taxon>Bacillus</taxon>
        <taxon>Bacillus cereus group</taxon>
    </lineage>
</organism>
<dbReference type="GO" id="GO:0003677">
    <property type="term" value="F:DNA binding"/>
    <property type="evidence" value="ECO:0007669"/>
    <property type="project" value="UniProtKB-KW"/>
</dbReference>
<dbReference type="GO" id="GO:0005524">
    <property type="term" value="F:ATP binding"/>
    <property type="evidence" value="ECO:0007669"/>
    <property type="project" value="UniProtKB-KW"/>
</dbReference>